<dbReference type="Proteomes" id="UP000789525">
    <property type="component" value="Unassembled WGS sequence"/>
</dbReference>
<evidence type="ECO:0000313" key="2">
    <source>
        <dbReference type="Proteomes" id="UP000789525"/>
    </source>
</evidence>
<dbReference type="EMBL" id="CAJVPT010040735">
    <property type="protein sequence ID" value="CAG8726229.1"/>
    <property type="molecule type" value="Genomic_DNA"/>
</dbReference>
<keyword evidence="2" id="KW-1185">Reference proteome</keyword>
<gene>
    <name evidence="1" type="ORF">ACOLOM_LOCUS11388</name>
</gene>
<evidence type="ECO:0000313" key="1">
    <source>
        <dbReference type="EMBL" id="CAG8726229.1"/>
    </source>
</evidence>
<protein>
    <submittedName>
        <fullName evidence="1">13957_t:CDS:1</fullName>
    </submittedName>
</protein>
<comment type="caution">
    <text evidence="1">The sequence shown here is derived from an EMBL/GenBank/DDBJ whole genome shotgun (WGS) entry which is preliminary data.</text>
</comment>
<name>A0ACA9PVY3_9GLOM</name>
<sequence>MRENIDSLKLRWLYRVAKSFPFAPSDGQWGGYTLTTLGARRLLSQDRRMPKQRTVYSENMAMFGIVVRVTSILGDEVGPPLVQMARKRVVSERAELLMMAHPGKRKGVNVVHLAAFSSSLFDN</sequence>
<organism evidence="1 2">
    <name type="scientific">Acaulospora colombiana</name>
    <dbReference type="NCBI Taxonomy" id="27376"/>
    <lineage>
        <taxon>Eukaryota</taxon>
        <taxon>Fungi</taxon>
        <taxon>Fungi incertae sedis</taxon>
        <taxon>Mucoromycota</taxon>
        <taxon>Glomeromycotina</taxon>
        <taxon>Glomeromycetes</taxon>
        <taxon>Diversisporales</taxon>
        <taxon>Acaulosporaceae</taxon>
        <taxon>Acaulospora</taxon>
    </lineage>
</organism>
<proteinExistence type="predicted"/>
<reference evidence="1" key="1">
    <citation type="submission" date="2021-06" db="EMBL/GenBank/DDBJ databases">
        <authorList>
            <person name="Kallberg Y."/>
            <person name="Tangrot J."/>
            <person name="Rosling A."/>
        </authorList>
    </citation>
    <scope>NUCLEOTIDE SEQUENCE</scope>
    <source>
        <strain evidence="1">CL356</strain>
    </source>
</reference>
<accession>A0ACA9PVY3</accession>